<reference evidence="4" key="2">
    <citation type="journal article" date="2012" name="Nat. Genet.">
        <title>Lifestyle transitions in plant pathogenic Colletotrichum fungi deciphered by genome and transcriptome analyses.</title>
        <authorList>
            <person name="O'Connell R.J."/>
            <person name="Thon M.R."/>
            <person name="Hacquard S."/>
            <person name="Amyotte S.G."/>
            <person name="Kleemann J."/>
            <person name="Torres M.F."/>
            <person name="Damm U."/>
            <person name="Buiate E.A."/>
            <person name="Epstein L."/>
            <person name="Alkan N."/>
            <person name="Altmueller J."/>
            <person name="Alvarado-Balderrama L."/>
            <person name="Bauser C.A."/>
            <person name="Becker C."/>
            <person name="Birren B.W."/>
            <person name="Chen Z."/>
            <person name="Choi J."/>
            <person name="Crouch J.A."/>
            <person name="Duvick J.P."/>
            <person name="Farman M.A."/>
            <person name="Gan P."/>
            <person name="Heiman D."/>
            <person name="Henrissat B."/>
            <person name="Howard R.J."/>
            <person name="Kabbage M."/>
            <person name="Koch C."/>
            <person name="Kracher B."/>
            <person name="Kubo Y."/>
            <person name="Law A.D."/>
            <person name="Lebrun M.-H."/>
            <person name="Lee Y.-H."/>
            <person name="Miyara I."/>
            <person name="Moore N."/>
            <person name="Neumann U."/>
            <person name="Nordstroem K."/>
            <person name="Panaccione D.G."/>
            <person name="Panstruga R."/>
            <person name="Place M."/>
            <person name="Proctor R.H."/>
            <person name="Prusky D."/>
            <person name="Rech G."/>
            <person name="Reinhardt R."/>
            <person name="Rollins J.A."/>
            <person name="Rounsley S."/>
            <person name="Schardl C.L."/>
            <person name="Schwartz D.C."/>
            <person name="Shenoy N."/>
            <person name="Shirasu K."/>
            <person name="Sikhakolli U.R."/>
            <person name="Stueber K."/>
            <person name="Sukno S.A."/>
            <person name="Sweigard J.A."/>
            <person name="Takano Y."/>
            <person name="Takahara H."/>
            <person name="Trail F."/>
            <person name="van der Does H.C."/>
            <person name="Voll L.M."/>
            <person name="Will I."/>
            <person name="Young S."/>
            <person name="Zeng Q."/>
            <person name="Zhang J."/>
            <person name="Zhou S."/>
            <person name="Dickman M.B."/>
            <person name="Schulze-Lefert P."/>
            <person name="Ver Loren van Themaat E."/>
            <person name="Ma L.-J."/>
            <person name="Vaillancourt L.J."/>
        </authorList>
    </citation>
    <scope>NUCLEOTIDE SEQUENCE [LARGE SCALE GENOMIC DNA]</scope>
    <source>
        <strain evidence="4">IMI 349063</strain>
    </source>
</reference>
<dbReference type="KEGG" id="chig:CH63R_11184"/>
<feature type="region of interest" description="Disordered" evidence="1">
    <location>
        <begin position="39"/>
        <end position="62"/>
    </location>
</feature>
<evidence type="ECO:0000313" key="2">
    <source>
        <dbReference type="EMBL" id="CCF43634.1"/>
    </source>
</evidence>
<reference evidence="5" key="4">
    <citation type="journal article" date="2017" name="BMC Genomics">
        <title>Gapless genome assembly of Colletotrichum higginsianum reveals chromosome structure and association of transposable elements with secondary metabolite gene clusters.</title>
        <authorList>
            <person name="Dallery J.-F."/>
            <person name="Lapalu N."/>
            <person name="Zampounis A."/>
            <person name="Pigne S."/>
            <person name="Luyten I."/>
            <person name="Amselem J."/>
            <person name="Wittenberg A.H.J."/>
            <person name="Zhou S."/>
            <person name="de Queiroz M.V."/>
            <person name="Robin G.P."/>
            <person name="Auger A."/>
            <person name="Hainaut M."/>
            <person name="Henrissat B."/>
            <person name="Kim K.-T."/>
            <person name="Lee Y.-H."/>
            <person name="Lespinet O."/>
            <person name="Schwartz D.C."/>
            <person name="Thon M.R."/>
            <person name="O'Connell R.J."/>
        </authorList>
    </citation>
    <scope>NUCLEOTIDE SEQUENCE [LARGE SCALE GENOMIC DNA]</scope>
    <source>
        <strain evidence="5">IMI 349063</strain>
    </source>
</reference>
<name>H1VTS6_COLHI</name>
<evidence type="ECO:0000256" key="1">
    <source>
        <dbReference type="SAM" id="MobiDB-lite"/>
    </source>
</evidence>
<dbReference type="RefSeq" id="XP_018152999.1">
    <property type="nucleotide sequence ID" value="XM_018306158.1"/>
</dbReference>
<dbReference type="HOGENOM" id="CLU_2904082_0_0_1"/>
<gene>
    <name evidence="2" type="ORF">CH063_03120</name>
    <name evidence="3" type="ORF">CH63R_11184</name>
</gene>
<proteinExistence type="predicted"/>
<protein>
    <submittedName>
        <fullName evidence="2">Uncharacterized protein</fullName>
    </submittedName>
</protein>
<dbReference type="Proteomes" id="UP000007174">
    <property type="component" value="Unassembled WGS sequence"/>
</dbReference>
<reference evidence="3" key="3">
    <citation type="submission" date="2016-02" db="EMBL/GenBank/DDBJ databases">
        <title>Resequencing and annotation of the Colletotrichum higginsianum genome.</title>
        <authorList>
            <person name="O'Connell R."/>
            <person name="Zambounis A."/>
            <person name="Thon M."/>
            <person name="Dallery J.-F."/>
        </authorList>
    </citation>
    <scope>NUCLEOTIDE SEQUENCE [LARGE SCALE GENOMIC DNA]</scope>
    <source>
        <strain evidence="3">IMI 349063</strain>
    </source>
</reference>
<dbReference type="EMBL" id="LTAN01000008">
    <property type="protein sequence ID" value="OBR04481.1"/>
    <property type="molecule type" value="Genomic_DNA"/>
</dbReference>
<dbReference type="Proteomes" id="UP000092177">
    <property type="component" value="Chromosome 8"/>
</dbReference>
<accession>H1VTS6</accession>
<sequence>MERTREATSQLEADYDVQTDTAAWGSKQVTDMCLPSTAGGVSEHGSSGYSKAATVATRQVPP</sequence>
<dbReference type="VEuPathDB" id="FungiDB:CH63R_11184"/>
<dbReference type="EMBL" id="CACQ02006246">
    <property type="protein sequence ID" value="CCF43634.1"/>
    <property type="molecule type" value="Genomic_DNA"/>
</dbReference>
<organism evidence="2 4">
    <name type="scientific">Colletotrichum higginsianum (strain IMI 349063)</name>
    <name type="common">Crucifer anthracnose fungus</name>
    <dbReference type="NCBI Taxonomy" id="759273"/>
    <lineage>
        <taxon>Eukaryota</taxon>
        <taxon>Fungi</taxon>
        <taxon>Dikarya</taxon>
        <taxon>Ascomycota</taxon>
        <taxon>Pezizomycotina</taxon>
        <taxon>Sordariomycetes</taxon>
        <taxon>Hypocreomycetidae</taxon>
        <taxon>Glomerellales</taxon>
        <taxon>Glomerellaceae</taxon>
        <taxon>Colletotrichum</taxon>
        <taxon>Colletotrichum destructivum species complex</taxon>
    </lineage>
</organism>
<keyword evidence="5" id="KW-1185">Reference proteome</keyword>
<reference evidence="2" key="1">
    <citation type="submission" date="2011-12" db="EMBL/GenBank/DDBJ databases">
        <title>The genome sequence of Colletotrichum higginsianum IMI 34906.</title>
        <authorList>
            <person name="Ma L.-J."/>
            <person name="O'Connell R."/>
            <person name="van Themaat E.V.L."/>
            <person name="Stueber K."/>
            <person name="Young S.K."/>
            <person name="Zeng Q."/>
            <person name="Gargeya S."/>
            <person name="Fitzgerald M."/>
            <person name="Haas B."/>
            <person name="Abouelleil A."/>
            <person name="Alvarado L."/>
            <person name="Arachchi H.M."/>
            <person name="Berlin A."/>
            <person name="Chapman S.B."/>
            <person name="Gearin G."/>
            <person name="Goldberg J."/>
            <person name="Griggs A."/>
            <person name="Gujja S."/>
            <person name="Hansen M."/>
            <person name="Heiman D."/>
            <person name="Howarth C."/>
            <person name="Larimer J."/>
            <person name="Lui A."/>
            <person name="MacDonald P.J.P."/>
            <person name="McCowen C."/>
            <person name="Montmayeur A."/>
            <person name="Murphy C."/>
            <person name="Neiman D."/>
            <person name="Pearson M."/>
            <person name="Priest M."/>
            <person name="Roberts A."/>
            <person name="Saif S."/>
            <person name="Shea T."/>
            <person name="Sisk P."/>
            <person name="Stolte C."/>
            <person name="Sykes S."/>
            <person name="Wortman J."/>
            <person name="Nusbaum C."/>
            <person name="Birren B."/>
        </authorList>
    </citation>
    <scope>NUCLEOTIDE SEQUENCE</scope>
    <source>
        <strain evidence="2">IMI 349063</strain>
    </source>
</reference>
<dbReference type="GeneID" id="28870265"/>
<evidence type="ECO:0000313" key="3">
    <source>
        <dbReference type="EMBL" id="OBR04481.1"/>
    </source>
</evidence>
<evidence type="ECO:0000313" key="4">
    <source>
        <dbReference type="Proteomes" id="UP000007174"/>
    </source>
</evidence>
<evidence type="ECO:0000313" key="5">
    <source>
        <dbReference type="Proteomes" id="UP000092177"/>
    </source>
</evidence>
<dbReference type="AlphaFoldDB" id="H1VTS6"/>